<evidence type="ECO:0000256" key="3">
    <source>
        <dbReference type="ARBA" id="ARBA00022475"/>
    </source>
</evidence>
<evidence type="ECO:0000259" key="8">
    <source>
        <dbReference type="Pfam" id="PF00924"/>
    </source>
</evidence>
<gene>
    <name evidence="10" type="ORF">ALGA_0471</name>
</gene>
<dbReference type="Gene3D" id="1.10.287.1260">
    <property type="match status" value="1"/>
</dbReference>
<evidence type="ECO:0000256" key="6">
    <source>
        <dbReference type="ARBA" id="ARBA00023136"/>
    </source>
</evidence>
<feature type="transmembrane region" description="Helical" evidence="7">
    <location>
        <begin position="86"/>
        <end position="104"/>
    </location>
</feature>
<dbReference type="GO" id="GO:0008381">
    <property type="term" value="F:mechanosensitive monoatomic ion channel activity"/>
    <property type="evidence" value="ECO:0007669"/>
    <property type="project" value="InterPro"/>
</dbReference>
<dbReference type="InterPro" id="IPR011014">
    <property type="entry name" value="MscS_channel_TM-2"/>
</dbReference>
<dbReference type="Gene3D" id="2.30.30.60">
    <property type="match status" value="1"/>
</dbReference>
<comment type="similarity">
    <text evidence="2">Belongs to the MscS (TC 1.A.23) family.</text>
</comment>
<evidence type="ECO:0000313" key="11">
    <source>
        <dbReference type="Proteomes" id="UP000218267"/>
    </source>
</evidence>
<reference evidence="11" key="2">
    <citation type="journal article" date="2020" name="Antonie Van Leeuwenhoek">
        <title>Labilibaculum antarcticum sp. nov., a novel facultative anaerobic, psychrotorelant bacterium isolated from marine sediment of Antarctica.</title>
        <authorList>
            <person name="Watanabe M."/>
            <person name="Kojima H."/>
            <person name="Fukui M."/>
        </authorList>
    </citation>
    <scope>NUCLEOTIDE SEQUENCE [LARGE SCALE GENOMIC DNA]</scope>
    <source>
        <strain evidence="11">SPP2</strain>
    </source>
</reference>
<dbReference type="InterPro" id="IPR049278">
    <property type="entry name" value="MS_channel_C"/>
</dbReference>
<feature type="domain" description="Mechanosensitive ion channel MscS" evidence="8">
    <location>
        <begin position="108"/>
        <end position="174"/>
    </location>
</feature>
<keyword evidence="3" id="KW-1003">Cell membrane</keyword>
<evidence type="ECO:0000256" key="7">
    <source>
        <dbReference type="SAM" id="Phobius"/>
    </source>
</evidence>
<dbReference type="KEGG" id="mbas:ALGA_0471"/>
<keyword evidence="11" id="KW-1185">Reference proteome</keyword>
<evidence type="ECO:0000256" key="1">
    <source>
        <dbReference type="ARBA" id="ARBA00004651"/>
    </source>
</evidence>
<dbReference type="InterPro" id="IPR006685">
    <property type="entry name" value="MscS_channel_2nd"/>
</dbReference>
<dbReference type="InterPro" id="IPR011066">
    <property type="entry name" value="MscS_channel_C_sf"/>
</dbReference>
<dbReference type="Pfam" id="PF21082">
    <property type="entry name" value="MS_channel_3rd"/>
    <property type="match status" value="1"/>
</dbReference>
<dbReference type="EMBL" id="AP018042">
    <property type="protein sequence ID" value="BAX78864.1"/>
    <property type="molecule type" value="Genomic_DNA"/>
</dbReference>
<protein>
    <submittedName>
        <fullName evidence="10">Mechanosensitive ion channel protein MscS</fullName>
    </submittedName>
</protein>
<keyword evidence="4 7" id="KW-0812">Transmembrane</keyword>
<keyword evidence="6 7" id="KW-0472">Membrane</keyword>
<dbReference type="PANTHER" id="PTHR30221:SF1">
    <property type="entry name" value="SMALL-CONDUCTANCE MECHANOSENSITIVE CHANNEL"/>
    <property type="match status" value="1"/>
</dbReference>
<dbReference type="InterPro" id="IPR010920">
    <property type="entry name" value="LSM_dom_sf"/>
</dbReference>
<sequence length="295" mass="33289">MIETFEAILINLGIGYKLLFILITIVLGFLISKLILFFMNRMLKKASDKLNVDPTNYSFLKNAVSFLIFIVTVIIIFYSIPELKSVGMSLMASAGIFAAILGFASQQAFSNIISGIFIVIFKPFRVGDFIKIGELHLGTVEDITLRHTVINNPENRRIIIPNSVISSETILNSSITDPKICAFIEIGISYHSNIDKAIEIIQNKASHHPNFHDNRTDEEKSGNIDQVIVRVINLGDSCITLRAYVWAENSSKAFEMKCDLFKSIKEQFDKDGIEIPFPHQTVYLRQEEPLKITQI</sequence>
<dbReference type="SUPFAM" id="SSF82861">
    <property type="entry name" value="Mechanosensitive channel protein MscS (YggB), transmembrane region"/>
    <property type="match status" value="1"/>
</dbReference>
<organism evidence="10 11">
    <name type="scientific">Labilibaculum antarcticum</name>
    <dbReference type="NCBI Taxonomy" id="1717717"/>
    <lineage>
        <taxon>Bacteria</taxon>
        <taxon>Pseudomonadati</taxon>
        <taxon>Bacteroidota</taxon>
        <taxon>Bacteroidia</taxon>
        <taxon>Marinilabiliales</taxon>
        <taxon>Marinifilaceae</taxon>
        <taxon>Labilibaculum</taxon>
    </lineage>
</organism>
<dbReference type="OrthoDB" id="9809206at2"/>
<evidence type="ECO:0000256" key="5">
    <source>
        <dbReference type="ARBA" id="ARBA00022989"/>
    </source>
</evidence>
<reference evidence="10 11" key="1">
    <citation type="journal article" date="2018" name="Mar. Genomics">
        <title>Complete genome sequence of Marinifilaceae bacterium strain SPP2, isolated from the Antarctic marine sediment.</title>
        <authorList>
            <person name="Watanabe M."/>
            <person name="Kojima H."/>
            <person name="Fukui M."/>
        </authorList>
    </citation>
    <scope>NUCLEOTIDE SEQUENCE [LARGE SCALE GENOMIC DNA]</scope>
    <source>
        <strain evidence="10 11">SPP2</strain>
    </source>
</reference>
<name>A0A1Y1CEV8_9BACT</name>
<keyword evidence="5 7" id="KW-1133">Transmembrane helix</keyword>
<evidence type="ECO:0000259" key="9">
    <source>
        <dbReference type="Pfam" id="PF21082"/>
    </source>
</evidence>
<dbReference type="Pfam" id="PF00924">
    <property type="entry name" value="MS_channel_2nd"/>
    <property type="match status" value="1"/>
</dbReference>
<dbReference type="InterPro" id="IPR023408">
    <property type="entry name" value="MscS_beta-dom_sf"/>
</dbReference>
<dbReference type="Proteomes" id="UP000218267">
    <property type="component" value="Chromosome"/>
</dbReference>
<feature type="domain" description="Mechanosensitive ion channel MscS C-terminal" evidence="9">
    <location>
        <begin position="184"/>
        <end position="275"/>
    </location>
</feature>
<dbReference type="SUPFAM" id="SSF50182">
    <property type="entry name" value="Sm-like ribonucleoproteins"/>
    <property type="match status" value="1"/>
</dbReference>
<feature type="transmembrane region" description="Helical" evidence="7">
    <location>
        <begin position="18"/>
        <end position="38"/>
    </location>
</feature>
<comment type="subcellular location">
    <subcellularLocation>
        <location evidence="1">Cell membrane</location>
        <topology evidence="1">Multi-pass membrane protein</topology>
    </subcellularLocation>
</comment>
<proteinExistence type="inferred from homology"/>
<evidence type="ECO:0000313" key="10">
    <source>
        <dbReference type="EMBL" id="BAX78864.1"/>
    </source>
</evidence>
<dbReference type="Gene3D" id="3.30.70.100">
    <property type="match status" value="1"/>
</dbReference>
<dbReference type="RefSeq" id="WP_096427779.1">
    <property type="nucleotide sequence ID" value="NZ_AP018042.1"/>
</dbReference>
<dbReference type="GO" id="GO:0005886">
    <property type="term" value="C:plasma membrane"/>
    <property type="evidence" value="ECO:0007669"/>
    <property type="project" value="UniProtKB-SubCell"/>
</dbReference>
<evidence type="ECO:0000256" key="2">
    <source>
        <dbReference type="ARBA" id="ARBA00008017"/>
    </source>
</evidence>
<feature type="transmembrane region" description="Helical" evidence="7">
    <location>
        <begin position="59"/>
        <end position="80"/>
    </location>
</feature>
<dbReference type="PANTHER" id="PTHR30221">
    <property type="entry name" value="SMALL-CONDUCTANCE MECHANOSENSITIVE CHANNEL"/>
    <property type="match status" value="1"/>
</dbReference>
<dbReference type="InterPro" id="IPR045275">
    <property type="entry name" value="MscS_archaea/bacteria_type"/>
</dbReference>
<dbReference type="AlphaFoldDB" id="A0A1Y1CEV8"/>
<evidence type="ECO:0000256" key="4">
    <source>
        <dbReference type="ARBA" id="ARBA00022692"/>
    </source>
</evidence>
<accession>A0A1Y1CEV8</accession>
<dbReference type="SUPFAM" id="SSF82689">
    <property type="entry name" value="Mechanosensitive channel protein MscS (YggB), C-terminal domain"/>
    <property type="match status" value="1"/>
</dbReference>